<dbReference type="PANTHER" id="PTHR24096">
    <property type="entry name" value="LONG-CHAIN-FATTY-ACID--COA LIGASE"/>
    <property type="match status" value="1"/>
</dbReference>
<feature type="domain" description="AMP-binding enzyme C-terminal" evidence="4">
    <location>
        <begin position="481"/>
        <end position="559"/>
    </location>
</feature>
<dbReference type="InterPro" id="IPR045851">
    <property type="entry name" value="AMP-bd_C_sf"/>
</dbReference>
<dbReference type="Proteomes" id="UP000235371">
    <property type="component" value="Unassembled WGS sequence"/>
</dbReference>
<accession>A0A2J6T6V0</accession>
<organism evidence="5 6">
    <name type="scientific">Hyaloscypha bicolor E</name>
    <dbReference type="NCBI Taxonomy" id="1095630"/>
    <lineage>
        <taxon>Eukaryota</taxon>
        <taxon>Fungi</taxon>
        <taxon>Dikarya</taxon>
        <taxon>Ascomycota</taxon>
        <taxon>Pezizomycotina</taxon>
        <taxon>Leotiomycetes</taxon>
        <taxon>Helotiales</taxon>
        <taxon>Hyaloscyphaceae</taxon>
        <taxon>Hyaloscypha</taxon>
        <taxon>Hyaloscypha bicolor</taxon>
    </lineage>
</organism>
<dbReference type="RefSeq" id="XP_024735653.1">
    <property type="nucleotide sequence ID" value="XM_024875008.1"/>
</dbReference>
<gene>
    <name evidence="5" type="ORF">K444DRAFT_531642</name>
</gene>
<dbReference type="InterPro" id="IPR025110">
    <property type="entry name" value="AMP-bd_C"/>
</dbReference>
<dbReference type="AlphaFoldDB" id="A0A2J6T6V0"/>
<name>A0A2J6T6V0_9HELO</name>
<comment type="similarity">
    <text evidence="1">Belongs to the ATP-dependent AMP-binding enzyme family.</text>
</comment>
<dbReference type="SUPFAM" id="SSF56801">
    <property type="entry name" value="Acetyl-CoA synthetase-like"/>
    <property type="match status" value="1"/>
</dbReference>
<dbReference type="Pfam" id="PF13193">
    <property type="entry name" value="AMP-binding_C"/>
    <property type="match status" value="1"/>
</dbReference>
<dbReference type="PANTHER" id="PTHR24096:SF149">
    <property type="entry name" value="AMP-BINDING DOMAIN-CONTAINING PROTEIN-RELATED"/>
    <property type="match status" value="1"/>
</dbReference>
<keyword evidence="2" id="KW-0436">Ligase</keyword>
<sequence>MVIKSRYPELNLPSVDIYTFLFKRKDRKFPDEHRKSHSPSRTIFRDGPTNKTYTFGELRQLAETFGKGLRSQYDWQKGDVLAISSASDIDMPPIIFGALWAGATVSTANPGYTFTELSHQLRDSGAKAIVTHYSNIEAVRKACSAVGIPEDHIIILGNRKDPTGRFKHWTNVRNLANTARFVARKIDPRKDAAFLVYSSGTTGKPKGVKLSHYNIISNILQLQAAENYNLTWDGSRTSRDISLPEPGTGGDKVLACLPFFHIYGLTVLVHSPVYSGVTTVVLSKFEVEAWCYLVQKHKVTYSYIVPPIVLHLAKHPSVSSYDLSSLRMTQSGAAPLTRELIEQVFKRVGVRIKQGYGLSETSPCLYQGSWDAWDVDIGSVGALLPNVEVKICEPFDSSSSDFGNSTPRELEQGDVGELHVKGPNVFSGYHRNPDATAECLSADGWFRTGDVGLINERGNLFITDRVKELIKYKGFQVPPAELEGYLHDFPGVIDCAVVGVYNKEMATEVPRAYVVTEYTSNPINIAELQQWFSSRVANHKRLRGGIRLVKQIPKNASGKILRKNLKDKARAEYDTEVRMAKGARL</sequence>
<dbReference type="GO" id="GO:0016405">
    <property type="term" value="F:CoA-ligase activity"/>
    <property type="evidence" value="ECO:0007669"/>
    <property type="project" value="TreeGrafter"/>
</dbReference>
<evidence type="ECO:0000256" key="2">
    <source>
        <dbReference type="ARBA" id="ARBA00022598"/>
    </source>
</evidence>
<dbReference type="GeneID" id="36583088"/>
<reference evidence="5 6" key="1">
    <citation type="submission" date="2016-04" db="EMBL/GenBank/DDBJ databases">
        <title>A degradative enzymes factory behind the ericoid mycorrhizal symbiosis.</title>
        <authorList>
            <consortium name="DOE Joint Genome Institute"/>
            <person name="Martino E."/>
            <person name="Morin E."/>
            <person name="Grelet G."/>
            <person name="Kuo A."/>
            <person name="Kohler A."/>
            <person name="Daghino S."/>
            <person name="Barry K."/>
            <person name="Choi C."/>
            <person name="Cichocki N."/>
            <person name="Clum A."/>
            <person name="Copeland A."/>
            <person name="Hainaut M."/>
            <person name="Haridas S."/>
            <person name="Labutti K."/>
            <person name="Lindquist E."/>
            <person name="Lipzen A."/>
            <person name="Khouja H.-R."/>
            <person name="Murat C."/>
            <person name="Ohm R."/>
            <person name="Olson A."/>
            <person name="Spatafora J."/>
            <person name="Veneault-Fourrey C."/>
            <person name="Henrissat B."/>
            <person name="Grigoriev I."/>
            <person name="Martin F."/>
            <person name="Perotto S."/>
        </authorList>
    </citation>
    <scope>NUCLEOTIDE SEQUENCE [LARGE SCALE GENOMIC DNA]</scope>
    <source>
        <strain evidence="5 6">E</strain>
    </source>
</reference>
<evidence type="ECO:0000313" key="6">
    <source>
        <dbReference type="Proteomes" id="UP000235371"/>
    </source>
</evidence>
<dbReference type="PROSITE" id="PS00455">
    <property type="entry name" value="AMP_BINDING"/>
    <property type="match status" value="1"/>
</dbReference>
<feature type="domain" description="AMP-dependent synthetase/ligase" evidence="3">
    <location>
        <begin position="34"/>
        <end position="430"/>
    </location>
</feature>
<evidence type="ECO:0000256" key="1">
    <source>
        <dbReference type="ARBA" id="ARBA00006432"/>
    </source>
</evidence>
<dbReference type="Pfam" id="PF00501">
    <property type="entry name" value="AMP-binding"/>
    <property type="match status" value="1"/>
</dbReference>
<dbReference type="CDD" id="cd05911">
    <property type="entry name" value="Firefly_Luc_like"/>
    <property type="match status" value="1"/>
</dbReference>
<evidence type="ECO:0000259" key="4">
    <source>
        <dbReference type="Pfam" id="PF13193"/>
    </source>
</evidence>
<dbReference type="InParanoid" id="A0A2J6T6V0"/>
<dbReference type="OrthoDB" id="6509636at2759"/>
<dbReference type="InterPro" id="IPR042099">
    <property type="entry name" value="ANL_N_sf"/>
</dbReference>
<dbReference type="InterPro" id="IPR000873">
    <property type="entry name" value="AMP-dep_synth/lig_dom"/>
</dbReference>
<protein>
    <submittedName>
        <fullName evidence="5">Acetyl-CoA synthetase-like protein</fullName>
    </submittedName>
</protein>
<dbReference type="Gene3D" id="3.40.50.12780">
    <property type="entry name" value="N-terminal domain of ligase-like"/>
    <property type="match status" value="1"/>
</dbReference>
<dbReference type="EMBL" id="KZ613817">
    <property type="protein sequence ID" value="PMD58749.1"/>
    <property type="molecule type" value="Genomic_DNA"/>
</dbReference>
<dbReference type="Gene3D" id="3.30.300.30">
    <property type="match status" value="1"/>
</dbReference>
<evidence type="ECO:0000259" key="3">
    <source>
        <dbReference type="Pfam" id="PF00501"/>
    </source>
</evidence>
<evidence type="ECO:0000313" key="5">
    <source>
        <dbReference type="EMBL" id="PMD58749.1"/>
    </source>
</evidence>
<proteinExistence type="inferred from homology"/>
<dbReference type="InterPro" id="IPR020845">
    <property type="entry name" value="AMP-binding_CS"/>
</dbReference>
<dbReference type="STRING" id="1095630.A0A2J6T6V0"/>
<keyword evidence="6" id="KW-1185">Reference proteome</keyword>